<dbReference type="Proteomes" id="UP000236291">
    <property type="component" value="Unassembled WGS sequence"/>
</dbReference>
<name>A0A2K3JRW0_TRIPR</name>
<feature type="compositionally biased region" description="Basic and acidic residues" evidence="1">
    <location>
        <begin position="12"/>
        <end position="26"/>
    </location>
</feature>
<gene>
    <name evidence="2" type="ORF">L195_g050045</name>
</gene>
<organism evidence="2 3">
    <name type="scientific">Trifolium pratense</name>
    <name type="common">Red clover</name>
    <dbReference type="NCBI Taxonomy" id="57577"/>
    <lineage>
        <taxon>Eukaryota</taxon>
        <taxon>Viridiplantae</taxon>
        <taxon>Streptophyta</taxon>
        <taxon>Embryophyta</taxon>
        <taxon>Tracheophyta</taxon>
        <taxon>Spermatophyta</taxon>
        <taxon>Magnoliopsida</taxon>
        <taxon>eudicotyledons</taxon>
        <taxon>Gunneridae</taxon>
        <taxon>Pentapetalae</taxon>
        <taxon>rosids</taxon>
        <taxon>fabids</taxon>
        <taxon>Fabales</taxon>
        <taxon>Fabaceae</taxon>
        <taxon>Papilionoideae</taxon>
        <taxon>50 kb inversion clade</taxon>
        <taxon>NPAAA clade</taxon>
        <taxon>Hologalegina</taxon>
        <taxon>IRL clade</taxon>
        <taxon>Trifolieae</taxon>
        <taxon>Trifolium</taxon>
    </lineage>
</organism>
<feature type="non-terminal residue" evidence="2">
    <location>
        <position position="88"/>
    </location>
</feature>
<reference evidence="2 3" key="1">
    <citation type="journal article" date="2014" name="Am. J. Bot.">
        <title>Genome assembly and annotation for red clover (Trifolium pratense; Fabaceae).</title>
        <authorList>
            <person name="Istvanek J."/>
            <person name="Jaros M."/>
            <person name="Krenek A."/>
            <person name="Repkova J."/>
        </authorList>
    </citation>
    <scope>NUCLEOTIDE SEQUENCE [LARGE SCALE GENOMIC DNA]</scope>
    <source>
        <strain evidence="3">cv. Tatra</strain>
        <tissue evidence="2">Young leaves</tissue>
    </source>
</reference>
<sequence length="88" mass="9953">MGGNELSRTTRKYVDTDRQFEAHAREPPPLLSIPTVTAASFNESTTLDEKRAEANPFRRTRCPFAIDKYTNDIFPYDPGPLNSPPLLK</sequence>
<evidence type="ECO:0000313" key="2">
    <source>
        <dbReference type="EMBL" id="PNX56756.1"/>
    </source>
</evidence>
<evidence type="ECO:0000313" key="3">
    <source>
        <dbReference type="Proteomes" id="UP000236291"/>
    </source>
</evidence>
<comment type="caution">
    <text evidence="2">The sequence shown here is derived from an EMBL/GenBank/DDBJ whole genome shotgun (WGS) entry which is preliminary data.</text>
</comment>
<evidence type="ECO:0000256" key="1">
    <source>
        <dbReference type="SAM" id="MobiDB-lite"/>
    </source>
</evidence>
<dbReference type="AlphaFoldDB" id="A0A2K3JRW0"/>
<accession>A0A2K3JRW0</accession>
<protein>
    <submittedName>
        <fullName evidence="2">Uncharacterized protein</fullName>
    </submittedName>
</protein>
<feature type="region of interest" description="Disordered" evidence="1">
    <location>
        <begin position="1"/>
        <end position="32"/>
    </location>
</feature>
<proteinExistence type="predicted"/>
<dbReference type="EMBL" id="ASHM01075223">
    <property type="protein sequence ID" value="PNX56756.1"/>
    <property type="molecule type" value="Genomic_DNA"/>
</dbReference>
<reference evidence="2 3" key="2">
    <citation type="journal article" date="2017" name="Front. Plant Sci.">
        <title>Gene Classification and Mining of Molecular Markers Useful in Red Clover (Trifolium pratense) Breeding.</title>
        <authorList>
            <person name="Istvanek J."/>
            <person name="Dluhosova J."/>
            <person name="Dluhos P."/>
            <person name="Patkova L."/>
            <person name="Nedelnik J."/>
            <person name="Repkova J."/>
        </authorList>
    </citation>
    <scope>NUCLEOTIDE SEQUENCE [LARGE SCALE GENOMIC DNA]</scope>
    <source>
        <strain evidence="3">cv. Tatra</strain>
        <tissue evidence="2">Young leaves</tissue>
    </source>
</reference>